<dbReference type="InterPro" id="IPR052712">
    <property type="entry name" value="Acid_resist_chaperone_HdeD"/>
</dbReference>
<accession>A0A9X2LH56</accession>
<feature type="transmembrane region" description="Helical" evidence="1">
    <location>
        <begin position="20"/>
        <end position="44"/>
    </location>
</feature>
<feature type="transmembrane region" description="Helical" evidence="1">
    <location>
        <begin position="138"/>
        <end position="157"/>
    </location>
</feature>
<dbReference type="PANTHER" id="PTHR34989">
    <property type="entry name" value="PROTEIN HDED"/>
    <property type="match status" value="1"/>
</dbReference>
<dbReference type="Proteomes" id="UP001142374">
    <property type="component" value="Unassembled WGS sequence"/>
</dbReference>
<evidence type="ECO:0000313" key="3">
    <source>
        <dbReference type="Proteomes" id="UP001142374"/>
    </source>
</evidence>
<dbReference type="GO" id="GO:0005886">
    <property type="term" value="C:plasma membrane"/>
    <property type="evidence" value="ECO:0007669"/>
    <property type="project" value="TreeGrafter"/>
</dbReference>
<feature type="transmembrane region" description="Helical" evidence="1">
    <location>
        <begin position="164"/>
        <end position="187"/>
    </location>
</feature>
<dbReference type="PANTHER" id="PTHR34989:SF1">
    <property type="entry name" value="PROTEIN HDED"/>
    <property type="match status" value="1"/>
</dbReference>
<feature type="transmembrane region" description="Helical" evidence="1">
    <location>
        <begin position="81"/>
        <end position="101"/>
    </location>
</feature>
<name>A0A9X2LH56_9ACTN</name>
<comment type="caution">
    <text evidence="2">The sequence shown here is derived from an EMBL/GenBank/DDBJ whole genome shotgun (WGS) entry which is preliminary data.</text>
</comment>
<keyword evidence="1" id="KW-0812">Transmembrane</keyword>
<sequence>MTSSYREFHEPHGLPGGLGVLAYAGWQVLLGAGIAAMALGAIVLAWPEASLMVVGVLFGLYLLAIGILQLVGAFAAHIPGALRALGLVSGGLCVLLGLVSFRGPAQSILLLALWIGFGWLLRGVVLTGVALSTKDLPARGWQVFVGLLNVVAGILMIDLPFGSIAALTVVTGIFLLVMGVFEVFHAVQLRSHLKKALR</sequence>
<reference evidence="2" key="1">
    <citation type="submission" date="2022-06" db="EMBL/GenBank/DDBJ databases">
        <title>WGS of actinobacteria.</title>
        <authorList>
            <person name="Thawai C."/>
        </authorList>
    </citation>
    <scope>NUCLEOTIDE SEQUENCE</scope>
    <source>
        <strain evidence="2">AA8</strain>
    </source>
</reference>
<dbReference type="EMBL" id="JANIID010000011">
    <property type="protein sequence ID" value="MCQ8771068.1"/>
    <property type="molecule type" value="Genomic_DNA"/>
</dbReference>
<gene>
    <name evidence="2" type="ORF">NQU55_15020</name>
</gene>
<dbReference type="InterPro" id="IPR005325">
    <property type="entry name" value="DUF308_memb"/>
</dbReference>
<evidence type="ECO:0000256" key="1">
    <source>
        <dbReference type="SAM" id="Phobius"/>
    </source>
</evidence>
<keyword evidence="1" id="KW-0472">Membrane</keyword>
<evidence type="ECO:0000313" key="2">
    <source>
        <dbReference type="EMBL" id="MCQ8771068.1"/>
    </source>
</evidence>
<feature type="transmembrane region" description="Helical" evidence="1">
    <location>
        <begin position="108"/>
        <end position="132"/>
    </location>
</feature>
<dbReference type="Pfam" id="PF03729">
    <property type="entry name" value="DUF308"/>
    <property type="match status" value="2"/>
</dbReference>
<dbReference type="RefSeq" id="WP_256790677.1">
    <property type="nucleotide sequence ID" value="NZ_JANIID010000011.1"/>
</dbReference>
<organism evidence="2 3">
    <name type="scientific">Streptomyces telluris</name>
    <dbReference type="NCBI Taxonomy" id="2720021"/>
    <lineage>
        <taxon>Bacteria</taxon>
        <taxon>Bacillati</taxon>
        <taxon>Actinomycetota</taxon>
        <taxon>Actinomycetes</taxon>
        <taxon>Kitasatosporales</taxon>
        <taxon>Streptomycetaceae</taxon>
        <taxon>Streptomyces</taxon>
    </lineage>
</organism>
<proteinExistence type="predicted"/>
<feature type="transmembrane region" description="Helical" evidence="1">
    <location>
        <begin position="51"/>
        <end position="75"/>
    </location>
</feature>
<keyword evidence="1" id="KW-1133">Transmembrane helix</keyword>
<protein>
    <submittedName>
        <fullName evidence="2">DUF308 domain-containing protein</fullName>
    </submittedName>
</protein>
<dbReference type="AlphaFoldDB" id="A0A9X2LH56"/>
<keyword evidence="3" id="KW-1185">Reference proteome</keyword>